<keyword evidence="4" id="KW-0408">Iron</keyword>
<gene>
    <name evidence="6" type="ORF">HRJ53_02095</name>
</gene>
<dbReference type="AlphaFoldDB" id="A0A7V8NLW9"/>
<dbReference type="PANTHER" id="PTHR43498">
    <property type="entry name" value="FERREDOXIN:COB-COM HETERODISULFIDE REDUCTASE SUBUNIT A"/>
    <property type="match status" value="1"/>
</dbReference>
<comment type="caution">
    <text evidence="6">The sequence shown here is derived from an EMBL/GenBank/DDBJ whole genome shotgun (WGS) entry which is preliminary data.</text>
</comment>
<name>A0A7V8NLW9_9BACT</name>
<evidence type="ECO:0000313" key="6">
    <source>
        <dbReference type="EMBL" id="MBA0083764.1"/>
    </source>
</evidence>
<dbReference type="Proteomes" id="UP000567293">
    <property type="component" value="Unassembled WGS sequence"/>
</dbReference>
<dbReference type="GO" id="GO:0046872">
    <property type="term" value="F:metal ion binding"/>
    <property type="evidence" value="ECO:0007669"/>
    <property type="project" value="UniProtKB-KW"/>
</dbReference>
<dbReference type="InterPro" id="IPR039650">
    <property type="entry name" value="HdrA-like"/>
</dbReference>
<dbReference type="EMBL" id="JACDQQ010000211">
    <property type="protein sequence ID" value="MBA0083764.1"/>
    <property type="molecule type" value="Genomic_DNA"/>
</dbReference>
<organism evidence="6 7">
    <name type="scientific">Candidatus Acidiferrum panamense</name>
    <dbReference type="NCBI Taxonomy" id="2741543"/>
    <lineage>
        <taxon>Bacteria</taxon>
        <taxon>Pseudomonadati</taxon>
        <taxon>Acidobacteriota</taxon>
        <taxon>Terriglobia</taxon>
        <taxon>Candidatus Acidiferrales</taxon>
        <taxon>Candidatus Acidiferrum</taxon>
    </lineage>
</organism>
<evidence type="ECO:0000256" key="1">
    <source>
        <dbReference type="ARBA" id="ARBA00022485"/>
    </source>
</evidence>
<proteinExistence type="predicted"/>
<protein>
    <submittedName>
        <fullName evidence="6">FAD-dependent oxidoreductase</fullName>
    </submittedName>
</protein>
<reference evidence="6" key="1">
    <citation type="submission" date="2020-06" db="EMBL/GenBank/DDBJ databases">
        <title>Legume-microbial interactions unlock mineral nutrients during tropical forest succession.</title>
        <authorList>
            <person name="Epihov D.Z."/>
        </authorList>
    </citation>
    <scope>NUCLEOTIDE SEQUENCE [LARGE SCALE GENOMIC DNA]</scope>
    <source>
        <strain evidence="6">Pan2503</strain>
    </source>
</reference>
<keyword evidence="5" id="KW-0411">Iron-sulfur</keyword>
<dbReference type="GO" id="GO:0051539">
    <property type="term" value="F:4 iron, 4 sulfur cluster binding"/>
    <property type="evidence" value="ECO:0007669"/>
    <property type="project" value="UniProtKB-KW"/>
</dbReference>
<sequence>AVLRRVHLERRRVAELELATRYGDVMVRADGFVDATGDAALVWQAGLECQEPAEGVIYGSQMMVIENFDDAHRPTRDEVSARLRDRGEHYGLTRRDGFAMDLPGGRTAIVNMTHIENPLDPFAASRKGIEGKEQADCALNFLKAEFPEAFGATRVRAYGLPGMRQTRWIVGCHHLTVDEVRRGVKFEDAIARTAWPLEQHHHAEGYVWEPFAEDHLHYVPFGSLTPPDADNLVAAGRAIDGDATALSSVRVMGPCIAMGAAAAHALDLAGEGSVHQIDRTALNARIRANIED</sequence>
<feature type="non-terminal residue" evidence="6">
    <location>
        <position position="1"/>
    </location>
</feature>
<evidence type="ECO:0000256" key="2">
    <source>
        <dbReference type="ARBA" id="ARBA00022723"/>
    </source>
</evidence>
<evidence type="ECO:0000313" key="7">
    <source>
        <dbReference type="Proteomes" id="UP000567293"/>
    </source>
</evidence>
<dbReference type="InterPro" id="IPR036188">
    <property type="entry name" value="FAD/NAD-bd_sf"/>
</dbReference>
<accession>A0A7V8NLW9</accession>
<evidence type="ECO:0000256" key="4">
    <source>
        <dbReference type="ARBA" id="ARBA00023004"/>
    </source>
</evidence>
<keyword evidence="3" id="KW-0560">Oxidoreductase</keyword>
<keyword evidence="2" id="KW-0479">Metal-binding</keyword>
<keyword evidence="1" id="KW-0004">4Fe-4S</keyword>
<dbReference type="PANTHER" id="PTHR43498:SF1">
    <property type="entry name" value="COB--COM HETERODISULFIDE REDUCTASE IRON-SULFUR SUBUNIT A"/>
    <property type="match status" value="1"/>
</dbReference>
<evidence type="ECO:0000256" key="3">
    <source>
        <dbReference type="ARBA" id="ARBA00023002"/>
    </source>
</evidence>
<keyword evidence="7" id="KW-1185">Reference proteome</keyword>
<dbReference type="SUPFAM" id="SSF51905">
    <property type="entry name" value="FAD/NAD(P)-binding domain"/>
    <property type="match status" value="1"/>
</dbReference>
<dbReference type="GO" id="GO:0016491">
    <property type="term" value="F:oxidoreductase activity"/>
    <property type="evidence" value="ECO:0007669"/>
    <property type="project" value="UniProtKB-KW"/>
</dbReference>
<dbReference type="Pfam" id="PF12831">
    <property type="entry name" value="FAD_oxidored"/>
    <property type="match status" value="1"/>
</dbReference>
<evidence type="ECO:0000256" key="5">
    <source>
        <dbReference type="ARBA" id="ARBA00023014"/>
    </source>
</evidence>